<protein>
    <submittedName>
        <fullName evidence="1">Uncharacterized protein</fullName>
    </submittedName>
</protein>
<dbReference type="EMBL" id="DSZT01000257">
    <property type="protein sequence ID" value="HGU42811.1"/>
    <property type="molecule type" value="Genomic_DNA"/>
</dbReference>
<dbReference type="AlphaFoldDB" id="A0A7C4WD14"/>
<sequence>MRDYASKPPWLTQVYIYDSAKRLLDELHDFTKFSRAAILSVLIMEGLRNAEVLKQYLLMVTHGLKVKLKFKIELDSLERVEE</sequence>
<reference evidence="1" key="1">
    <citation type="journal article" date="2020" name="mSystems">
        <title>Genome- and Community-Level Interaction Insights into Carbon Utilization and Element Cycling Functions of Hydrothermarchaeota in Hydrothermal Sediment.</title>
        <authorList>
            <person name="Zhou Z."/>
            <person name="Liu Y."/>
            <person name="Xu W."/>
            <person name="Pan J."/>
            <person name="Luo Z.H."/>
            <person name="Li M."/>
        </authorList>
    </citation>
    <scope>NUCLEOTIDE SEQUENCE [LARGE SCALE GENOMIC DNA]</scope>
    <source>
        <strain evidence="1">SpSt-604</strain>
    </source>
</reference>
<evidence type="ECO:0000313" key="1">
    <source>
        <dbReference type="EMBL" id="HGU42811.1"/>
    </source>
</evidence>
<organism evidence="1">
    <name type="scientific">Fervidobacterium pennivorans</name>
    <dbReference type="NCBI Taxonomy" id="93466"/>
    <lineage>
        <taxon>Bacteria</taxon>
        <taxon>Thermotogati</taxon>
        <taxon>Thermotogota</taxon>
        <taxon>Thermotogae</taxon>
        <taxon>Thermotogales</taxon>
        <taxon>Fervidobacteriaceae</taxon>
        <taxon>Fervidobacterium</taxon>
    </lineage>
</organism>
<gene>
    <name evidence="1" type="ORF">ENT72_07885</name>
</gene>
<comment type="caution">
    <text evidence="1">The sequence shown here is derived from an EMBL/GenBank/DDBJ whole genome shotgun (WGS) entry which is preliminary data.</text>
</comment>
<accession>A0A7C4WD14</accession>
<name>A0A7C4WD14_FERPE</name>
<proteinExistence type="predicted"/>